<name>A0A0F9KZZ4_9ZZZZ</name>
<reference evidence="2" key="1">
    <citation type="journal article" date="2015" name="Nature">
        <title>Complex archaea that bridge the gap between prokaryotes and eukaryotes.</title>
        <authorList>
            <person name="Spang A."/>
            <person name="Saw J.H."/>
            <person name="Jorgensen S.L."/>
            <person name="Zaremba-Niedzwiedzka K."/>
            <person name="Martijn J."/>
            <person name="Lind A.E."/>
            <person name="van Eijk R."/>
            <person name="Schleper C."/>
            <person name="Guy L."/>
            <person name="Ettema T.J."/>
        </authorList>
    </citation>
    <scope>NUCLEOTIDE SEQUENCE</scope>
</reference>
<dbReference type="InterPro" id="IPR029024">
    <property type="entry name" value="TerB-like"/>
</dbReference>
<accession>A0A0F9KZZ4</accession>
<sequence>MDNKWFEGVNDVVDDELRFKAKLGIGEDAYTSTRVKKTVFEAWDVAGVAATGAQVASSAFVAQKFFAVPSLLASIGIGTVTAATPIGWVIAASVLSGGAWLGITRYLKDDGGRTTVIPEFINTPLDVLGLGLFDLMAPLAMKIAAIDGHVHDSEVEAIEHYFVRQWGYSEQFVARGLEFVSQKLHDYDIKTSAATLGAFARDNPDCKASLMLADIKSFLREIVEADGRIDEREEMAIERVENVFAEEMRFSMSRTVAPVGQAAVSMAEGIRSGVSSALRKPWKREKEDT</sequence>
<dbReference type="Gene3D" id="1.10.3680.10">
    <property type="entry name" value="TerB-like"/>
    <property type="match status" value="1"/>
</dbReference>
<dbReference type="Pfam" id="PF05099">
    <property type="entry name" value="TerB"/>
    <property type="match status" value="1"/>
</dbReference>
<organism evidence="2">
    <name type="scientific">marine sediment metagenome</name>
    <dbReference type="NCBI Taxonomy" id="412755"/>
    <lineage>
        <taxon>unclassified sequences</taxon>
        <taxon>metagenomes</taxon>
        <taxon>ecological metagenomes</taxon>
    </lineage>
</organism>
<evidence type="ECO:0000259" key="1">
    <source>
        <dbReference type="Pfam" id="PF05099"/>
    </source>
</evidence>
<evidence type="ECO:0000313" key="2">
    <source>
        <dbReference type="EMBL" id="KKM87969.1"/>
    </source>
</evidence>
<gene>
    <name evidence="2" type="ORF">LCGC14_1263500</name>
</gene>
<dbReference type="AlphaFoldDB" id="A0A0F9KZZ4"/>
<dbReference type="CDD" id="cd07177">
    <property type="entry name" value="terB_like"/>
    <property type="match status" value="1"/>
</dbReference>
<comment type="caution">
    <text evidence="2">The sequence shown here is derived from an EMBL/GenBank/DDBJ whole genome shotgun (WGS) entry which is preliminary data.</text>
</comment>
<feature type="domain" description="Co-chaperone DjlA N-terminal" evidence="1">
    <location>
        <begin position="137"/>
        <end position="244"/>
    </location>
</feature>
<protein>
    <recommendedName>
        <fullName evidence="1">Co-chaperone DjlA N-terminal domain-containing protein</fullName>
    </recommendedName>
</protein>
<dbReference type="InterPro" id="IPR007791">
    <property type="entry name" value="DjlA_N"/>
</dbReference>
<dbReference type="EMBL" id="LAZR01007023">
    <property type="protein sequence ID" value="KKM87969.1"/>
    <property type="molecule type" value="Genomic_DNA"/>
</dbReference>
<proteinExistence type="predicted"/>
<dbReference type="SUPFAM" id="SSF158682">
    <property type="entry name" value="TerB-like"/>
    <property type="match status" value="1"/>
</dbReference>